<evidence type="ECO:0000313" key="7">
    <source>
        <dbReference type="RefSeq" id="XP_017781857.1"/>
    </source>
</evidence>
<dbReference type="Gene3D" id="3.40.50.2000">
    <property type="entry name" value="Glycogen Phosphorylase B"/>
    <property type="match status" value="2"/>
</dbReference>
<evidence type="ECO:0000256" key="3">
    <source>
        <dbReference type="ARBA" id="ARBA00022679"/>
    </source>
</evidence>
<comment type="similarity">
    <text evidence="1 4">Belongs to the UDP-glycosyltransferase family.</text>
</comment>
<keyword evidence="6" id="KW-1185">Reference proteome</keyword>
<organism evidence="6 7">
    <name type="scientific">Nicrophorus vespilloides</name>
    <name type="common">Boreal carrion beetle</name>
    <dbReference type="NCBI Taxonomy" id="110193"/>
    <lineage>
        <taxon>Eukaryota</taxon>
        <taxon>Metazoa</taxon>
        <taxon>Ecdysozoa</taxon>
        <taxon>Arthropoda</taxon>
        <taxon>Hexapoda</taxon>
        <taxon>Insecta</taxon>
        <taxon>Pterygota</taxon>
        <taxon>Neoptera</taxon>
        <taxon>Endopterygota</taxon>
        <taxon>Coleoptera</taxon>
        <taxon>Polyphaga</taxon>
        <taxon>Staphyliniformia</taxon>
        <taxon>Silphidae</taxon>
        <taxon>Nicrophorinae</taxon>
        <taxon>Nicrophorus</taxon>
    </lineage>
</organism>
<dbReference type="GeneID" id="108566471"/>
<feature type="transmembrane region" description="Helical" evidence="5">
    <location>
        <begin position="469"/>
        <end position="499"/>
    </location>
</feature>
<keyword evidence="2 4" id="KW-0328">Glycosyltransferase</keyword>
<keyword evidence="5" id="KW-1133">Transmembrane helix</keyword>
<evidence type="ECO:0000256" key="1">
    <source>
        <dbReference type="ARBA" id="ARBA00009995"/>
    </source>
</evidence>
<proteinExistence type="inferred from homology"/>
<keyword evidence="5" id="KW-0812">Transmembrane</keyword>
<keyword evidence="5" id="KW-0472">Membrane</keyword>
<protein>
    <recommendedName>
        <fullName evidence="5">UDP-glucuronosyltransferase</fullName>
        <ecNumber evidence="5">2.4.1.17</ecNumber>
    </recommendedName>
</protein>
<dbReference type="Pfam" id="PF00201">
    <property type="entry name" value="UDPGT"/>
    <property type="match status" value="1"/>
</dbReference>
<dbReference type="PROSITE" id="PS00375">
    <property type="entry name" value="UDPGT"/>
    <property type="match status" value="1"/>
</dbReference>
<comment type="subcellular location">
    <subcellularLocation>
        <location evidence="5">Membrane</location>
        <topology evidence="5">Single-pass membrane protein</topology>
    </subcellularLocation>
</comment>
<dbReference type="RefSeq" id="XP_017781857.1">
    <property type="nucleotide sequence ID" value="XM_017926368.1"/>
</dbReference>
<dbReference type="PANTHER" id="PTHR48043">
    <property type="entry name" value="EG:EG0003.4 PROTEIN-RELATED"/>
    <property type="match status" value="1"/>
</dbReference>
<gene>
    <name evidence="7" type="primary">LOC108566471</name>
</gene>
<evidence type="ECO:0000313" key="6">
    <source>
        <dbReference type="Proteomes" id="UP000695000"/>
    </source>
</evidence>
<accession>A0ABM1N4V7</accession>
<sequence>MLRVLLFFVGFGAVHSVNILGYFLTPSYSHQITFQPIWRELSLRGHKVTVVTPHPLKDESLVNLTEIDIGEVSQEIWKDGGMSTQGTREQEAGFGQIQKVFDLALKIMDAQMSQPAFAEIISNKKNETFDLVLVEYLSVNGFPLKHVYNCPLVGISSMPLMNIGHDAIGNPSHPVLSPDLTLPFSEDLTFVERLLSVIYSVISRLFVIRFVEPLNKLMRKFYGEDVKSSLELIYDMDLVLANINPILNPARPNIPTLIEFHGIHIKPEQKLPKDLDTLLNNSNESSIIYMSFGSNIKSSLFPEDKIKIILETIAELPHLVLWKYEAENLPNKPNNLVIRKWFPQQDILRHHKVKLFITQGGMQSLDEAMYTKTPVVVIPFFGDQFSNARKVEKIGFGKSLNFLSLNKADFKNTILDVLMPNYESKTKELHDLLVDQPFGSLEKVIWWIEYVIRHKQVTHLKSPALKVPWYIILYLDIIGFFAVCLMAIVILMIFAKRLIVSLCCRRKMKED</sequence>
<evidence type="ECO:0000256" key="5">
    <source>
        <dbReference type="RuleBase" id="RU362059"/>
    </source>
</evidence>
<dbReference type="InterPro" id="IPR002213">
    <property type="entry name" value="UDP_glucos_trans"/>
</dbReference>
<dbReference type="SUPFAM" id="SSF53756">
    <property type="entry name" value="UDP-Glycosyltransferase/glycogen phosphorylase"/>
    <property type="match status" value="1"/>
</dbReference>
<name>A0ABM1N4V7_NICVS</name>
<comment type="catalytic activity">
    <reaction evidence="5">
        <text>glucuronate acceptor + UDP-alpha-D-glucuronate = acceptor beta-D-glucuronoside + UDP + H(+)</text>
        <dbReference type="Rhea" id="RHEA:21032"/>
        <dbReference type="ChEBI" id="CHEBI:15378"/>
        <dbReference type="ChEBI" id="CHEBI:58052"/>
        <dbReference type="ChEBI" id="CHEBI:58223"/>
        <dbReference type="ChEBI" id="CHEBI:132367"/>
        <dbReference type="ChEBI" id="CHEBI:132368"/>
        <dbReference type="EC" id="2.4.1.17"/>
    </reaction>
</comment>
<keyword evidence="3 4" id="KW-0808">Transferase</keyword>
<dbReference type="EC" id="2.4.1.17" evidence="5"/>
<dbReference type="CDD" id="cd03784">
    <property type="entry name" value="GT1_Gtf-like"/>
    <property type="match status" value="1"/>
</dbReference>
<dbReference type="InterPro" id="IPR035595">
    <property type="entry name" value="UDP_glycos_trans_CS"/>
</dbReference>
<dbReference type="Proteomes" id="UP000695000">
    <property type="component" value="Unplaced"/>
</dbReference>
<dbReference type="InterPro" id="IPR050271">
    <property type="entry name" value="UDP-glycosyltransferase"/>
</dbReference>
<dbReference type="PANTHER" id="PTHR48043:SF159">
    <property type="entry name" value="EG:EG0003.4 PROTEIN-RELATED"/>
    <property type="match status" value="1"/>
</dbReference>
<evidence type="ECO:0000256" key="4">
    <source>
        <dbReference type="RuleBase" id="RU003718"/>
    </source>
</evidence>
<evidence type="ECO:0000256" key="2">
    <source>
        <dbReference type="ARBA" id="ARBA00022676"/>
    </source>
</evidence>
<reference evidence="7" key="1">
    <citation type="submission" date="2025-08" db="UniProtKB">
        <authorList>
            <consortium name="RefSeq"/>
        </authorList>
    </citation>
    <scope>IDENTIFICATION</scope>
    <source>
        <tissue evidence="7">Whole Larva</tissue>
    </source>
</reference>